<evidence type="ECO:0000256" key="6">
    <source>
        <dbReference type="ARBA" id="ARBA00025805"/>
    </source>
</evidence>
<dbReference type="GO" id="GO:0030154">
    <property type="term" value="P:cell differentiation"/>
    <property type="evidence" value="ECO:0007669"/>
    <property type="project" value="TreeGrafter"/>
</dbReference>
<evidence type="ECO:0000256" key="5">
    <source>
        <dbReference type="ARBA" id="ARBA00023242"/>
    </source>
</evidence>
<dbReference type="GO" id="GO:0005634">
    <property type="term" value="C:nucleus"/>
    <property type="evidence" value="ECO:0007669"/>
    <property type="project" value="UniProtKB-SubCell"/>
</dbReference>
<dbReference type="GO" id="GO:0000978">
    <property type="term" value="F:RNA polymerase II cis-regulatory region sequence-specific DNA binding"/>
    <property type="evidence" value="ECO:0007669"/>
    <property type="project" value="TreeGrafter"/>
</dbReference>
<dbReference type="STRING" id="133385.A0A2T9YUQ2"/>
<dbReference type="SMART" id="SM00432">
    <property type="entry name" value="MADS"/>
    <property type="match status" value="1"/>
</dbReference>
<dbReference type="GO" id="GO:0045944">
    <property type="term" value="P:positive regulation of transcription by RNA polymerase II"/>
    <property type="evidence" value="ECO:0007669"/>
    <property type="project" value="InterPro"/>
</dbReference>
<dbReference type="Gene3D" id="3.40.1810.10">
    <property type="entry name" value="Transcription factor, MADS-box"/>
    <property type="match status" value="1"/>
</dbReference>
<evidence type="ECO:0000259" key="8">
    <source>
        <dbReference type="PROSITE" id="PS50066"/>
    </source>
</evidence>
<proteinExistence type="inferred from homology"/>
<keyword evidence="10" id="KW-1185">Reference proteome</keyword>
<dbReference type="InterPro" id="IPR036879">
    <property type="entry name" value="TF_MADSbox_sf"/>
</dbReference>
<protein>
    <recommendedName>
        <fullName evidence="8">MADS-box domain-containing protein</fullName>
    </recommendedName>
</protein>
<dbReference type="OrthoDB" id="1898716at2759"/>
<evidence type="ECO:0000256" key="2">
    <source>
        <dbReference type="ARBA" id="ARBA00023015"/>
    </source>
</evidence>
<keyword evidence="3" id="KW-0238">DNA-binding</keyword>
<dbReference type="EMBL" id="MBFR01000043">
    <property type="protein sequence ID" value="PVU96004.1"/>
    <property type="molecule type" value="Genomic_DNA"/>
</dbReference>
<dbReference type="PANTHER" id="PTHR11945">
    <property type="entry name" value="MADS BOX PROTEIN"/>
    <property type="match status" value="1"/>
</dbReference>
<feature type="compositionally biased region" description="Polar residues" evidence="7">
    <location>
        <begin position="456"/>
        <end position="470"/>
    </location>
</feature>
<dbReference type="GO" id="GO:0000981">
    <property type="term" value="F:DNA-binding transcription factor activity, RNA polymerase II-specific"/>
    <property type="evidence" value="ECO:0007669"/>
    <property type="project" value="TreeGrafter"/>
</dbReference>
<evidence type="ECO:0000256" key="1">
    <source>
        <dbReference type="ARBA" id="ARBA00004123"/>
    </source>
</evidence>
<evidence type="ECO:0000256" key="4">
    <source>
        <dbReference type="ARBA" id="ARBA00023163"/>
    </source>
</evidence>
<dbReference type="PROSITE" id="PS50066">
    <property type="entry name" value="MADS_BOX_2"/>
    <property type="match status" value="1"/>
</dbReference>
<dbReference type="PANTHER" id="PTHR11945:SF534">
    <property type="entry name" value="MYOCYTE-SPECIFIC ENHANCER FACTOR 2"/>
    <property type="match status" value="1"/>
</dbReference>
<dbReference type="CDD" id="cd00265">
    <property type="entry name" value="MADS_MEF2_like"/>
    <property type="match status" value="1"/>
</dbReference>
<feature type="compositionally biased region" description="Basic and acidic residues" evidence="7">
    <location>
        <begin position="581"/>
        <end position="592"/>
    </location>
</feature>
<feature type="region of interest" description="Disordered" evidence="7">
    <location>
        <begin position="419"/>
        <end position="518"/>
    </location>
</feature>
<dbReference type="InterPro" id="IPR002100">
    <property type="entry name" value="TF_MADSbox"/>
</dbReference>
<dbReference type="Proteomes" id="UP000245383">
    <property type="component" value="Unassembled WGS sequence"/>
</dbReference>
<keyword evidence="5" id="KW-0539">Nucleus</keyword>
<dbReference type="PROSITE" id="PS00350">
    <property type="entry name" value="MADS_BOX_1"/>
    <property type="match status" value="1"/>
</dbReference>
<dbReference type="AlphaFoldDB" id="A0A2T9YUQ2"/>
<dbReference type="GO" id="GO:0046983">
    <property type="term" value="F:protein dimerization activity"/>
    <property type="evidence" value="ECO:0007669"/>
    <property type="project" value="InterPro"/>
</dbReference>
<reference evidence="9 10" key="1">
    <citation type="journal article" date="2018" name="MBio">
        <title>Comparative Genomics Reveals the Core Gene Toolbox for the Fungus-Insect Symbiosis.</title>
        <authorList>
            <person name="Wang Y."/>
            <person name="Stata M."/>
            <person name="Wang W."/>
            <person name="Stajich J.E."/>
            <person name="White M.M."/>
            <person name="Moncalvo J.M."/>
        </authorList>
    </citation>
    <scope>NUCLEOTIDE SEQUENCE [LARGE SCALE GENOMIC DNA]</scope>
    <source>
        <strain evidence="9 10">SWE-8-4</strain>
    </source>
</reference>
<comment type="caution">
    <text evidence="9">The sequence shown here is derived from an EMBL/GenBank/DDBJ whole genome shotgun (WGS) entry which is preliminary data.</text>
</comment>
<feature type="compositionally biased region" description="Basic and acidic residues" evidence="7">
    <location>
        <begin position="606"/>
        <end position="626"/>
    </location>
</feature>
<feature type="region of interest" description="Disordered" evidence="7">
    <location>
        <begin position="573"/>
        <end position="660"/>
    </location>
</feature>
<comment type="subcellular location">
    <subcellularLocation>
        <location evidence="1">Nucleus</location>
    </subcellularLocation>
</comment>
<keyword evidence="4" id="KW-0804">Transcription</keyword>
<dbReference type="SUPFAM" id="SSF55455">
    <property type="entry name" value="SRF-like"/>
    <property type="match status" value="1"/>
</dbReference>
<dbReference type="PRINTS" id="PR00404">
    <property type="entry name" value="MADSDOMAIN"/>
</dbReference>
<name>A0A2T9YUQ2_9FUNG</name>
<dbReference type="InterPro" id="IPR033896">
    <property type="entry name" value="MEF2-like_N"/>
</dbReference>
<gene>
    <name evidence="9" type="ORF">BB561_001446</name>
</gene>
<accession>A0A2T9YUQ2</accession>
<evidence type="ECO:0000313" key="10">
    <source>
        <dbReference type="Proteomes" id="UP000245383"/>
    </source>
</evidence>
<sequence>MGRKKIKIQAITDERNKQVTFLKRKVGLMKKAYELSTLCECEIALIIFNSQGKLVQYSSNDMNKILMRYTEYGEPVESFTNADCNQIFTENNTSETALTSPISKKSTIIASQSTNNNQNNYNHLDNNSLLNTEPLKMSKTFQTPISNTYLTNESVSSHNTFVELPTQGDLSFIGNYQKGMNFNNPLTNNIPPAYNPEFHFQEQTKKNSASFLLKPSVIDGKNQEFFTDYFPQDLVSNESNFVRGSSNSSKYYSTGMNDTHGYKRSNDNLYLQKYGMINNESLRSNMTAPYSYPANFNASDIKEVELMKTYSNPSKQIHQQNVPYNNVYYEQDYRNYQYTQSQKVKNYMENLISPQASDLSTLHQDYYKGNTADPKTHDSRYQNYDNFTDLDKKYVPNIPQKKLANQNLNQPQAYNTHLTHKRSYKPTYRQDDQSANYQRPNGTGPKNMKPSKKTKISNSEYINQSDNQDNGAGMYSYQEIESDPKYASSGKGNNSPKDNYNELKNSNTGSKNKIDALNTDSKGNYIDLLSVLGSIKEYDSDTDHRIVNGDSTTDGSDDGLKIADNKFKNQKADIIKPTNVKKTDTPSEENLKRPNTRNKRANGLAEQKKDQTLKNAILERFKDKTNNRSRGKNSEQLKISTGSRDAAKSKMGTNDDQKQEDSMIKTAAILEFAQNLPSPTSFYPELYQEPETLSPMNFGTTPIIVSNNQNSMFWSTKMGDGTNGISETKQK</sequence>
<feature type="compositionally biased region" description="Polar residues" evidence="7">
    <location>
        <begin position="634"/>
        <end position="643"/>
    </location>
</feature>
<evidence type="ECO:0000256" key="7">
    <source>
        <dbReference type="SAM" id="MobiDB-lite"/>
    </source>
</evidence>
<comment type="similarity">
    <text evidence="6">Belongs to the MEF2 family.</text>
</comment>
<feature type="domain" description="MADS-box" evidence="8">
    <location>
        <begin position="1"/>
        <end position="61"/>
    </location>
</feature>
<dbReference type="Pfam" id="PF00319">
    <property type="entry name" value="SRF-TF"/>
    <property type="match status" value="1"/>
</dbReference>
<organism evidence="9 10">
    <name type="scientific">Smittium simulii</name>
    <dbReference type="NCBI Taxonomy" id="133385"/>
    <lineage>
        <taxon>Eukaryota</taxon>
        <taxon>Fungi</taxon>
        <taxon>Fungi incertae sedis</taxon>
        <taxon>Zoopagomycota</taxon>
        <taxon>Kickxellomycotina</taxon>
        <taxon>Harpellomycetes</taxon>
        <taxon>Harpellales</taxon>
        <taxon>Legeriomycetaceae</taxon>
        <taxon>Smittium</taxon>
    </lineage>
</organism>
<evidence type="ECO:0000313" key="9">
    <source>
        <dbReference type="EMBL" id="PVU96004.1"/>
    </source>
</evidence>
<feature type="compositionally biased region" description="Polar residues" evidence="7">
    <location>
        <begin position="490"/>
        <end position="511"/>
    </location>
</feature>
<keyword evidence="2" id="KW-0805">Transcription regulation</keyword>
<feature type="compositionally biased region" description="Basic and acidic residues" evidence="7">
    <location>
        <begin position="645"/>
        <end position="660"/>
    </location>
</feature>
<evidence type="ECO:0000256" key="3">
    <source>
        <dbReference type="ARBA" id="ARBA00023125"/>
    </source>
</evidence>